<accession>A0A1L9T0V6</accession>
<dbReference type="Proteomes" id="UP000184356">
    <property type="component" value="Unassembled WGS sequence"/>
</dbReference>
<organism evidence="1 2">
    <name type="scientific">Aspergillus sydowii CBS 593.65</name>
    <dbReference type="NCBI Taxonomy" id="1036612"/>
    <lineage>
        <taxon>Eukaryota</taxon>
        <taxon>Fungi</taxon>
        <taxon>Dikarya</taxon>
        <taxon>Ascomycota</taxon>
        <taxon>Pezizomycotina</taxon>
        <taxon>Eurotiomycetes</taxon>
        <taxon>Eurotiomycetidae</taxon>
        <taxon>Eurotiales</taxon>
        <taxon>Aspergillaceae</taxon>
        <taxon>Aspergillus</taxon>
        <taxon>Aspergillus subgen. Nidulantes</taxon>
    </lineage>
</organism>
<gene>
    <name evidence="1" type="ORF">ASPSYDRAFT_541022</name>
</gene>
<evidence type="ECO:0000313" key="1">
    <source>
        <dbReference type="EMBL" id="OJJ53080.1"/>
    </source>
</evidence>
<dbReference type="RefSeq" id="XP_040696886.1">
    <property type="nucleotide sequence ID" value="XM_040848793.1"/>
</dbReference>
<reference evidence="2" key="1">
    <citation type="journal article" date="2017" name="Genome Biol.">
        <title>Comparative genomics reveals high biological diversity and specific adaptations in the industrially and medically important fungal genus Aspergillus.</title>
        <authorList>
            <person name="de Vries R.P."/>
            <person name="Riley R."/>
            <person name="Wiebenga A."/>
            <person name="Aguilar-Osorio G."/>
            <person name="Amillis S."/>
            <person name="Uchima C.A."/>
            <person name="Anderluh G."/>
            <person name="Asadollahi M."/>
            <person name="Askin M."/>
            <person name="Barry K."/>
            <person name="Battaglia E."/>
            <person name="Bayram O."/>
            <person name="Benocci T."/>
            <person name="Braus-Stromeyer S.A."/>
            <person name="Caldana C."/>
            <person name="Canovas D."/>
            <person name="Cerqueira G.C."/>
            <person name="Chen F."/>
            <person name="Chen W."/>
            <person name="Choi C."/>
            <person name="Clum A."/>
            <person name="Dos Santos R.A."/>
            <person name="Damasio A.R."/>
            <person name="Diallinas G."/>
            <person name="Emri T."/>
            <person name="Fekete E."/>
            <person name="Flipphi M."/>
            <person name="Freyberg S."/>
            <person name="Gallo A."/>
            <person name="Gournas C."/>
            <person name="Habgood R."/>
            <person name="Hainaut M."/>
            <person name="Harispe M.L."/>
            <person name="Henrissat B."/>
            <person name="Hilden K.S."/>
            <person name="Hope R."/>
            <person name="Hossain A."/>
            <person name="Karabika E."/>
            <person name="Karaffa L."/>
            <person name="Karanyi Z."/>
            <person name="Krasevec N."/>
            <person name="Kuo A."/>
            <person name="Kusch H."/>
            <person name="LaButti K."/>
            <person name="Lagendijk E.L."/>
            <person name="Lapidus A."/>
            <person name="Levasseur A."/>
            <person name="Lindquist E."/>
            <person name="Lipzen A."/>
            <person name="Logrieco A.F."/>
            <person name="MacCabe A."/>
            <person name="Maekelae M.R."/>
            <person name="Malavazi I."/>
            <person name="Melin P."/>
            <person name="Meyer V."/>
            <person name="Mielnichuk N."/>
            <person name="Miskei M."/>
            <person name="Molnar A.P."/>
            <person name="Mule G."/>
            <person name="Ngan C.Y."/>
            <person name="Orejas M."/>
            <person name="Orosz E."/>
            <person name="Ouedraogo J.P."/>
            <person name="Overkamp K.M."/>
            <person name="Park H.-S."/>
            <person name="Perrone G."/>
            <person name="Piumi F."/>
            <person name="Punt P.J."/>
            <person name="Ram A.F."/>
            <person name="Ramon A."/>
            <person name="Rauscher S."/>
            <person name="Record E."/>
            <person name="Riano-Pachon D.M."/>
            <person name="Robert V."/>
            <person name="Roehrig J."/>
            <person name="Ruller R."/>
            <person name="Salamov A."/>
            <person name="Salih N.S."/>
            <person name="Samson R.A."/>
            <person name="Sandor E."/>
            <person name="Sanguinetti M."/>
            <person name="Schuetze T."/>
            <person name="Sepcic K."/>
            <person name="Shelest E."/>
            <person name="Sherlock G."/>
            <person name="Sophianopoulou V."/>
            <person name="Squina F.M."/>
            <person name="Sun H."/>
            <person name="Susca A."/>
            <person name="Todd R.B."/>
            <person name="Tsang A."/>
            <person name="Unkles S.E."/>
            <person name="van de Wiele N."/>
            <person name="van Rossen-Uffink D."/>
            <person name="Oliveira J.V."/>
            <person name="Vesth T.C."/>
            <person name="Visser J."/>
            <person name="Yu J.-H."/>
            <person name="Zhou M."/>
            <person name="Andersen M.R."/>
            <person name="Archer D.B."/>
            <person name="Baker S.E."/>
            <person name="Benoit I."/>
            <person name="Brakhage A.A."/>
            <person name="Braus G.H."/>
            <person name="Fischer R."/>
            <person name="Frisvad J.C."/>
            <person name="Goldman G.H."/>
            <person name="Houbraken J."/>
            <person name="Oakley B."/>
            <person name="Pocsi I."/>
            <person name="Scazzocchio C."/>
            <person name="Seiboth B."/>
            <person name="vanKuyk P.A."/>
            <person name="Wortman J."/>
            <person name="Dyer P.S."/>
            <person name="Grigoriev I.V."/>
        </authorList>
    </citation>
    <scope>NUCLEOTIDE SEQUENCE [LARGE SCALE GENOMIC DNA]</scope>
    <source>
        <strain evidence="2">CBS 593.65</strain>
    </source>
</reference>
<keyword evidence="2" id="KW-1185">Reference proteome</keyword>
<dbReference type="STRING" id="1036612.A0A1L9T0V6"/>
<sequence>MGQSQSTCSKVDSSFLDFCQIKTGSSCQSKKTWYLSSSDSTSEPCIYFDTLLDDYHLALTPTHSPVHTRPRVDIILHLLLAQAKRKVLERLGSETEAAKSLGTLFWGYEQSIAVPGSWSDGNNVRECVTDYVLWYGDQTELKTNLVVLRAEEPIESCEEYLPTLAAISMIQRNREDGLVKETYGIYTDGFKWIFMHLNRKYKYCSLELDWSESRQVIIGQISKILDKSVSIRLSCGGPDSEAIENWSVWNVKPRDISDEDAEWLRCDGKPLPEIKTFKSVKTNWLHDVEVRARLESTMKTFFDRYKLSTAAKAMIRELIDIARVRGHNQESDYEADSCQPSTLSLSDIRAEDVDCVFGLERGKQDDEAWNLDCSEKHDVPEYLFKHPPTYLACLSQALEDYNLAFGRARQNESLIRVRVNTIMLAALAGQKRDGFYKYQQEKGPDNYLNVNSIRWGVENEITVPWLYKSKRWLIRGTIEHVLWYGSQKRMEGNTVVVVKGLSHPSIGLHEAMSYMAILKRLRREAGCATMTIYGIATDSYDWYFIRLCPLDTISYKWVYFYDGDQAEFVSRLRKFLYHAAGLGQTQVPAPVNTVNQNGIEKASTLL</sequence>
<dbReference type="AlphaFoldDB" id="A0A1L9T0V6"/>
<proteinExistence type="predicted"/>
<dbReference type="EMBL" id="KV878598">
    <property type="protein sequence ID" value="OJJ53080.1"/>
    <property type="molecule type" value="Genomic_DNA"/>
</dbReference>
<evidence type="ECO:0000313" key="2">
    <source>
        <dbReference type="Proteomes" id="UP000184356"/>
    </source>
</evidence>
<dbReference type="GeneID" id="63764866"/>
<protein>
    <submittedName>
        <fullName evidence="1">Uncharacterized protein</fullName>
    </submittedName>
</protein>
<dbReference type="OrthoDB" id="4482874at2759"/>
<dbReference type="VEuPathDB" id="FungiDB:ASPSYDRAFT_541022"/>
<name>A0A1L9T0V6_9EURO</name>